<evidence type="ECO:0000313" key="4">
    <source>
        <dbReference type="Proteomes" id="UP001589609"/>
    </source>
</evidence>
<keyword evidence="1" id="KW-0472">Membrane</keyword>
<dbReference type="InterPro" id="IPR013099">
    <property type="entry name" value="K_chnl_dom"/>
</dbReference>
<evidence type="ECO:0000259" key="2">
    <source>
        <dbReference type="Pfam" id="PF07885"/>
    </source>
</evidence>
<evidence type="ECO:0000256" key="1">
    <source>
        <dbReference type="SAM" id="Phobius"/>
    </source>
</evidence>
<feature type="transmembrane region" description="Helical" evidence="1">
    <location>
        <begin position="153"/>
        <end position="172"/>
    </location>
</feature>
<dbReference type="EMBL" id="JBHMAF010000049">
    <property type="protein sequence ID" value="MFB9758932.1"/>
    <property type="molecule type" value="Genomic_DNA"/>
</dbReference>
<feature type="domain" description="Potassium channel" evidence="2">
    <location>
        <begin position="118"/>
        <end position="171"/>
    </location>
</feature>
<keyword evidence="1" id="KW-1133">Transmembrane helix</keyword>
<evidence type="ECO:0000313" key="3">
    <source>
        <dbReference type="EMBL" id="MFB9758932.1"/>
    </source>
</evidence>
<accession>A0ABV5WEY1</accession>
<keyword evidence="1" id="KW-0812">Transmembrane</keyword>
<dbReference type="Proteomes" id="UP001589609">
    <property type="component" value="Unassembled WGS sequence"/>
</dbReference>
<gene>
    <name evidence="3" type="ORF">ACFFMS_10710</name>
</gene>
<dbReference type="Gene3D" id="1.10.287.70">
    <property type="match status" value="1"/>
</dbReference>
<dbReference type="RefSeq" id="WP_379949216.1">
    <property type="nucleotide sequence ID" value="NZ_JBHMAF010000049.1"/>
</dbReference>
<comment type="caution">
    <text evidence="3">The sequence shown here is derived from an EMBL/GenBank/DDBJ whole genome shotgun (WGS) entry which is preliminary data.</text>
</comment>
<feature type="transmembrane region" description="Helical" evidence="1">
    <location>
        <begin position="75"/>
        <end position="95"/>
    </location>
</feature>
<keyword evidence="4" id="KW-1185">Reference proteome</keyword>
<name>A0ABV5WEY1_9BACI</name>
<proteinExistence type="predicted"/>
<dbReference type="SUPFAM" id="SSF81324">
    <property type="entry name" value="Voltage-gated potassium channels"/>
    <property type="match status" value="1"/>
</dbReference>
<reference evidence="3 4" key="1">
    <citation type="submission" date="2024-09" db="EMBL/GenBank/DDBJ databases">
        <authorList>
            <person name="Sun Q."/>
            <person name="Mori K."/>
        </authorList>
    </citation>
    <scope>NUCLEOTIDE SEQUENCE [LARGE SCALE GENOMIC DNA]</scope>
    <source>
        <strain evidence="3 4">JCM 11201</strain>
    </source>
</reference>
<sequence length="177" mass="19651">MKKNLFHRGEFDTGKLYKYFSLNVLVILLLIVSSIFNMKGRVVIYALLVILILLLILCIYLLIEFVILIPNTTACLTNICIGSGLLLGLILTTYANLYLQIYQLRGDKAFAFTGKHLSGDDFLYYSITTFTTTGFGDITSIGLISNALAASEMLMGMISNTILMAILTSKLLKDLKN</sequence>
<organism evidence="3 4">
    <name type="scientific">Ectobacillus funiculus</name>
    <dbReference type="NCBI Taxonomy" id="137993"/>
    <lineage>
        <taxon>Bacteria</taxon>
        <taxon>Bacillati</taxon>
        <taxon>Bacillota</taxon>
        <taxon>Bacilli</taxon>
        <taxon>Bacillales</taxon>
        <taxon>Bacillaceae</taxon>
        <taxon>Ectobacillus</taxon>
    </lineage>
</organism>
<dbReference type="Pfam" id="PF07885">
    <property type="entry name" value="Ion_trans_2"/>
    <property type="match status" value="1"/>
</dbReference>
<feature type="transmembrane region" description="Helical" evidence="1">
    <location>
        <begin position="42"/>
        <end position="63"/>
    </location>
</feature>
<protein>
    <submittedName>
        <fullName evidence="3">Ion channel</fullName>
    </submittedName>
</protein>
<feature type="transmembrane region" description="Helical" evidence="1">
    <location>
        <begin position="16"/>
        <end position="36"/>
    </location>
</feature>